<dbReference type="GO" id="GO:0005085">
    <property type="term" value="F:guanyl-nucleotide exchange factor activity"/>
    <property type="evidence" value="ECO:0007669"/>
    <property type="project" value="InterPro"/>
</dbReference>
<name>A0AAN8XHR9_HALRR</name>
<gene>
    <name evidence="6" type="ORF">SK128_028511</name>
</gene>
<evidence type="ECO:0000313" key="6">
    <source>
        <dbReference type="EMBL" id="KAK7084421.1"/>
    </source>
</evidence>
<dbReference type="Pfam" id="PF00621">
    <property type="entry name" value="RhoGEF"/>
    <property type="match status" value="1"/>
</dbReference>
<dbReference type="PRINTS" id="PR00499">
    <property type="entry name" value="P67PHOX"/>
</dbReference>
<dbReference type="SMART" id="SM00326">
    <property type="entry name" value="SH3"/>
    <property type="match status" value="3"/>
</dbReference>
<dbReference type="SUPFAM" id="SSF48065">
    <property type="entry name" value="DBL homology domain (DH-domain)"/>
    <property type="match status" value="1"/>
</dbReference>
<dbReference type="Pfam" id="PF07653">
    <property type="entry name" value="SH3_2"/>
    <property type="match status" value="1"/>
</dbReference>
<evidence type="ECO:0000256" key="2">
    <source>
        <dbReference type="PROSITE-ProRule" id="PRU00192"/>
    </source>
</evidence>
<dbReference type="CDD" id="cd00174">
    <property type="entry name" value="SH3"/>
    <property type="match status" value="1"/>
</dbReference>
<dbReference type="PROSITE" id="PS50002">
    <property type="entry name" value="SH3"/>
    <property type="match status" value="3"/>
</dbReference>
<sequence length="981" mass="108503">MEFEDTSEKPVKLKGRVKMSLRAQLPEELDLYAGDVIDITHIVDKDWYRGESNGATGIFPSGFVEILETDSVPSPSLPSQEINLPHECPSIDYTNSGGSYFAEETRPSFSSTADYFDIVDHVTLDHDQINAKPSMTPTSISEVTPVLSRTSTHWKTIDAVDDVDLLEDEYFKQNMPGLFASSSANKTTLSLHNNTKTIIPPVSSYDNIKPVIPPLSQASASDSFTKVKPRYENVIDSTSIEIGLRDSSSSFPDSYTCIANSENASPVANSNIKSRYENVENSPSIFTSNIQECALSMNQDVTSGDVLNSLSQKVEDYFASNLINNNSETSNTELDCKSHLLKQYSTLSSPGYNEDNTGIEPYGRAVFSFSAQYPNELTFKKGDIIHLLKHIDSHWTLGKLGDSRGIFPTSYVDVIVDCQHQYVEEELFLARCDSVAHPSYLGHAKAVYSFEGDQTGDVSMSKGDILKVLRSVDDNWAFVENMNGSKGMCPKNYLSMLIDMTADQNNVMSQSDESCSRLSRQLVQDPPSSRSRSTSPYDTSGSRRSYSKDDFGIIKKQEVDSVLAKNIASLDIATRGCHTDKREKESVFAEREANEQVLDDKPMTSPSNKTNNAFHTKPPLIDRTLSLPPVPPRNKIRREISIQPQSNSNGSTRSTLGASGKEPSCEVSDEPIYSKVQKPLQLGASTKVRLQDKPSLEFSINRTSMTRGDSSNSAAFPDDVSTLSNEKTYSSVVHNGSTSPAVLPQRPAPPPPPKIGDATYEEIEEYYSLPAKDEIKEGDRVLQAESSSLQQVVSTSIVTNNENMSVPLEDGAANNTESETSGINIESEVKACAKVDIRRELMQEIVTTEHEYIHDLEALIQVIRLAPSQKESQAVDLDTLMGNLTQVVSIAKKLLSHLDHVAYESDDSLRIGRVFLLCASDLCEVYKIYCSNHNVAAEPLLRKEPTAAAFLQWVLSELQQHKIQLMDMRSVLIKPVQRVLK</sequence>
<dbReference type="PROSITE" id="PS50010">
    <property type="entry name" value="DH_2"/>
    <property type="match status" value="1"/>
</dbReference>
<feature type="domain" description="SH3" evidence="4">
    <location>
        <begin position="10"/>
        <end position="69"/>
    </location>
</feature>
<comment type="caution">
    <text evidence="6">The sequence shown here is derived from an EMBL/GenBank/DDBJ whole genome shotgun (WGS) entry which is preliminary data.</text>
</comment>
<feature type="compositionally biased region" description="Basic and acidic residues" evidence="3">
    <location>
        <begin position="581"/>
        <end position="602"/>
    </location>
</feature>
<protein>
    <recommendedName>
        <fullName evidence="8">SH3 domain-containing protein 19</fullName>
    </recommendedName>
</protein>
<dbReference type="GO" id="GO:0005737">
    <property type="term" value="C:cytoplasm"/>
    <property type="evidence" value="ECO:0007669"/>
    <property type="project" value="TreeGrafter"/>
</dbReference>
<dbReference type="AlphaFoldDB" id="A0AAN8XHR9"/>
<feature type="region of interest" description="Disordered" evidence="3">
    <location>
        <begin position="735"/>
        <end position="754"/>
    </location>
</feature>
<dbReference type="Gene3D" id="2.30.30.40">
    <property type="entry name" value="SH3 Domains"/>
    <property type="match status" value="3"/>
</dbReference>
<evidence type="ECO:0008006" key="8">
    <source>
        <dbReference type="Google" id="ProtNLM"/>
    </source>
</evidence>
<evidence type="ECO:0000259" key="4">
    <source>
        <dbReference type="PROSITE" id="PS50002"/>
    </source>
</evidence>
<keyword evidence="1 2" id="KW-0728">SH3 domain</keyword>
<evidence type="ECO:0000313" key="7">
    <source>
        <dbReference type="Proteomes" id="UP001381693"/>
    </source>
</evidence>
<dbReference type="SUPFAM" id="SSF50044">
    <property type="entry name" value="SH3-domain"/>
    <property type="match status" value="3"/>
</dbReference>
<feature type="region of interest" description="Disordered" evidence="3">
    <location>
        <begin position="581"/>
        <end position="668"/>
    </location>
</feature>
<dbReference type="InterPro" id="IPR035899">
    <property type="entry name" value="DBL_dom_sf"/>
</dbReference>
<dbReference type="Pfam" id="PF00018">
    <property type="entry name" value="SH3_1"/>
    <property type="match status" value="2"/>
</dbReference>
<evidence type="ECO:0000256" key="1">
    <source>
        <dbReference type="ARBA" id="ARBA00022443"/>
    </source>
</evidence>
<evidence type="ECO:0000256" key="3">
    <source>
        <dbReference type="SAM" id="MobiDB-lite"/>
    </source>
</evidence>
<accession>A0AAN8XHR9</accession>
<dbReference type="InterPro" id="IPR001452">
    <property type="entry name" value="SH3_domain"/>
</dbReference>
<keyword evidence="7" id="KW-1185">Reference proteome</keyword>
<feature type="region of interest" description="Disordered" evidence="3">
    <location>
        <begin position="508"/>
        <end position="547"/>
    </location>
</feature>
<dbReference type="InterPro" id="IPR000219">
    <property type="entry name" value="DH_dom"/>
</dbReference>
<proteinExistence type="predicted"/>
<feature type="domain" description="DH" evidence="5">
    <location>
        <begin position="837"/>
        <end position="981"/>
    </location>
</feature>
<evidence type="ECO:0000259" key="5">
    <source>
        <dbReference type="PROSITE" id="PS50010"/>
    </source>
</evidence>
<feature type="compositionally biased region" description="Polar residues" evidence="3">
    <location>
        <begin position="508"/>
        <end position="522"/>
    </location>
</feature>
<feature type="compositionally biased region" description="Polar residues" evidence="3">
    <location>
        <begin position="642"/>
        <end position="657"/>
    </location>
</feature>
<feature type="domain" description="SH3" evidence="4">
    <location>
        <begin position="358"/>
        <end position="417"/>
    </location>
</feature>
<feature type="compositionally biased region" description="Low complexity" evidence="3">
    <location>
        <begin position="525"/>
        <end position="540"/>
    </location>
</feature>
<dbReference type="Gene3D" id="1.20.900.10">
    <property type="entry name" value="Dbl homology (DH) domain"/>
    <property type="match status" value="1"/>
</dbReference>
<organism evidence="6 7">
    <name type="scientific">Halocaridina rubra</name>
    <name type="common">Hawaiian red shrimp</name>
    <dbReference type="NCBI Taxonomy" id="373956"/>
    <lineage>
        <taxon>Eukaryota</taxon>
        <taxon>Metazoa</taxon>
        <taxon>Ecdysozoa</taxon>
        <taxon>Arthropoda</taxon>
        <taxon>Crustacea</taxon>
        <taxon>Multicrustacea</taxon>
        <taxon>Malacostraca</taxon>
        <taxon>Eumalacostraca</taxon>
        <taxon>Eucarida</taxon>
        <taxon>Decapoda</taxon>
        <taxon>Pleocyemata</taxon>
        <taxon>Caridea</taxon>
        <taxon>Atyoidea</taxon>
        <taxon>Atyidae</taxon>
        <taxon>Halocaridina</taxon>
    </lineage>
</organism>
<feature type="domain" description="SH3" evidence="4">
    <location>
        <begin position="439"/>
        <end position="499"/>
    </location>
</feature>
<reference evidence="6 7" key="1">
    <citation type="submission" date="2023-11" db="EMBL/GenBank/DDBJ databases">
        <title>Halocaridina rubra genome assembly.</title>
        <authorList>
            <person name="Smith C."/>
        </authorList>
    </citation>
    <scope>NUCLEOTIDE SEQUENCE [LARGE SCALE GENOMIC DNA]</scope>
    <source>
        <strain evidence="6">EP-1</strain>
        <tissue evidence="6">Whole</tissue>
    </source>
</reference>
<dbReference type="Proteomes" id="UP001381693">
    <property type="component" value="Unassembled WGS sequence"/>
</dbReference>
<dbReference type="PANTHER" id="PTHR22834:SF20">
    <property type="entry name" value="SH3 DOMAIN-CONTAINING PROTEIN"/>
    <property type="match status" value="1"/>
</dbReference>
<dbReference type="PANTHER" id="PTHR22834">
    <property type="entry name" value="NUCLEAR FUSION PROTEIN FUS2"/>
    <property type="match status" value="1"/>
</dbReference>
<dbReference type="EMBL" id="JAXCGZ010002100">
    <property type="protein sequence ID" value="KAK7084421.1"/>
    <property type="molecule type" value="Genomic_DNA"/>
</dbReference>
<dbReference type="InterPro" id="IPR051492">
    <property type="entry name" value="Dynamin-Rho_GEF"/>
</dbReference>
<dbReference type="InterPro" id="IPR036028">
    <property type="entry name" value="SH3-like_dom_sf"/>
</dbReference>
<feature type="compositionally biased region" description="Polar residues" evidence="3">
    <location>
        <begin position="604"/>
        <end position="614"/>
    </location>
</feature>